<protein>
    <submittedName>
        <fullName evidence="5">Jg23477 protein</fullName>
    </submittedName>
</protein>
<dbReference type="OrthoDB" id="7492938at2759"/>
<dbReference type="Proteomes" id="UP000838756">
    <property type="component" value="Unassembled WGS sequence"/>
</dbReference>
<accession>A0A8S4RYE5</accession>
<comment type="caution">
    <text evidence="5">The sequence shown here is derived from an EMBL/GenBank/DDBJ whole genome shotgun (WGS) entry which is preliminary data.</text>
</comment>
<feature type="compositionally biased region" description="Basic and acidic residues" evidence="2">
    <location>
        <begin position="277"/>
        <end position="286"/>
    </location>
</feature>
<dbReference type="InterPro" id="IPR006202">
    <property type="entry name" value="Neur_chan_lig-bd"/>
</dbReference>
<dbReference type="SUPFAM" id="SSF63712">
    <property type="entry name" value="Nicotinic receptor ligand binding domain-like"/>
    <property type="match status" value="1"/>
</dbReference>
<feature type="compositionally biased region" description="Basic and acidic residues" evidence="2">
    <location>
        <begin position="295"/>
        <end position="314"/>
    </location>
</feature>
<evidence type="ECO:0000259" key="4">
    <source>
        <dbReference type="Pfam" id="PF02931"/>
    </source>
</evidence>
<feature type="chain" id="PRO_5035866342" evidence="3">
    <location>
        <begin position="18"/>
        <end position="508"/>
    </location>
</feature>
<evidence type="ECO:0000256" key="1">
    <source>
        <dbReference type="SAM" id="Coils"/>
    </source>
</evidence>
<evidence type="ECO:0000313" key="5">
    <source>
        <dbReference type="EMBL" id="CAH2244171.1"/>
    </source>
</evidence>
<feature type="region of interest" description="Disordered" evidence="2">
    <location>
        <begin position="277"/>
        <end position="341"/>
    </location>
</feature>
<dbReference type="Pfam" id="PF02931">
    <property type="entry name" value="Neur_chan_LBD"/>
    <property type="match status" value="1"/>
</dbReference>
<reference evidence="5" key="1">
    <citation type="submission" date="2022-03" db="EMBL/GenBank/DDBJ databases">
        <authorList>
            <person name="Lindestad O."/>
        </authorList>
    </citation>
    <scope>NUCLEOTIDE SEQUENCE</scope>
</reference>
<feature type="domain" description="Neurotransmitter-gated ion-channel ligand-binding" evidence="4">
    <location>
        <begin position="385"/>
        <end position="424"/>
    </location>
</feature>
<evidence type="ECO:0000256" key="3">
    <source>
        <dbReference type="SAM" id="SignalP"/>
    </source>
</evidence>
<organism evidence="5 6">
    <name type="scientific">Pararge aegeria aegeria</name>
    <dbReference type="NCBI Taxonomy" id="348720"/>
    <lineage>
        <taxon>Eukaryota</taxon>
        <taxon>Metazoa</taxon>
        <taxon>Ecdysozoa</taxon>
        <taxon>Arthropoda</taxon>
        <taxon>Hexapoda</taxon>
        <taxon>Insecta</taxon>
        <taxon>Pterygota</taxon>
        <taxon>Neoptera</taxon>
        <taxon>Endopterygota</taxon>
        <taxon>Lepidoptera</taxon>
        <taxon>Glossata</taxon>
        <taxon>Ditrysia</taxon>
        <taxon>Papilionoidea</taxon>
        <taxon>Nymphalidae</taxon>
        <taxon>Satyrinae</taxon>
        <taxon>Satyrini</taxon>
        <taxon>Parargina</taxon>
        <taxon>Pararge</taxon>
    </lineage>
</organism>
<keyword evidence="1" id="KW-0175">Coiled coil</keyword>
<feature type="region of interest" description="Disordered" evidence="2">
    <location>
        <begin position="191"/>
        <end position="244"/>
    </location>
</feature>
<dbReference type="GO" id="GO:0016020">
    <property type="term" value="C:membrane"/>
    <property type="evidence" value="ECO:0007669"/>
    <property type="project" value="InterPro"/>
</dbReference>
<keyword evidence="6" id="KW-1185">Reference proteome</keyword>
<feature type="compositionally biased region" description="Basic residues" evidence="2">
    <location>
        <begin position="315"/>
        <end position="329"/>
    </location>
</feature>
<feature type="coiled-coil region" evidence="1">
    <location>
        <begin position="90"/>
        <end position="117"/>
    </location>
</feature>
<dbReference type="Gene3D" id="2.70.170.10">
    <property type="entry name" value="Neurotransmitter-gated ion-channel ligand-binding domain"/>
    <property type="match status" value="1"/>
</dbReference>
<feature type="signal peptide" evidence="3">
    <location>
        <begin position="1"/>
        <end position="17"/>
    </location>
</feature>
<proteinExistence type="predicted"/>
<dbReference type="EMBL" id="CAKXAJ010025807">
    <property type="protein sequence ID" value="CAH2244171.1"/>
    <property type="molecule type" value="Genomic_DNA"/>
</dbReference>
<gene>
    <name evidence="5" type="primary">jg23477</name>
    <name evidence="5" type="ORF">PAEG_LOCUS20159</name>
</gene>
<dbReference type="InterPro" id="IPR036734">
    <property type="entry name" value="Neur_chan_lig-bd_sf"/>
</dbReference>
<evidence type="ECO:0000256" key="2">
    <source>
        <dbReference type="SAM" id="MobiDB-lite"/>
    </source>
</evidence>
<evidence type="ECO:0000313" key="6">
    <source>
        <dbReference type="Proteomes" id="UP000838756"/>
    </source>
</evidence>
<name>A0A8S4RYE5_9NEOP</name>
<keyword evidence="3" id="KW-0732">Signal</keyword>
<dbReference type="AlphaFoldDB" id="A0A8S4RYE5"/>
<feature type="compositionally biased region" description="Basic and acidic residues" evidence="2">
    <location>
        <begin position="201"/>
        <end position="242"/>
    </location>
</feature>
<sequence length="508" mass="57077">MKGVSFFFILLFLEAHGSFLDDFRSAISNINNGFGKLIGDVVTDVKDTIYCTISAVEQVLVQNGLLDKRTLYNQRCNQMDMKKVPTTDEADRLSEIRKILQQESENISENVKNEIKKLHLDSKTPVESIWEEIQLLNDLRRNSKNETEVKEISRILDKVTDGMHSKIDSQKILDTHKLEELKKVVFQKKTDNNGKLNSSTEKQELSKKSKDSIDVEKLKKNNIKDEVNHKRDGNTQKEHNQSQEKSIFSLGLESLGSFFNSISASPDDVENAKKLITDSQHSDKSRGGRAGQLIFDRERGRGRAEGGKAGEASRGKARQGKCGRGRGGVRRVSTPVGTAPRPGCLLPPRPLRNDARARELMAALVWWLAACCLVRAVAAGNPDAKRLYDDLLSNYNKLVRPVVNTTDVLRVCIKLKLSQLIDVINPQILKLLRIEPTALNSVSRVAAYCAICRIDKDKVEFTIDLLDRITIIIKDWGSAESTFIVDTNDDVNFRYPRESDLNTLANIS</sequence>
<dbReference type="GO" id="GO:0005230">
    <property type="term" value="F:extracellular ligand-gated monoatomic ion channel activity"/>
    <property type="evidence" value="ECO:0007669"/>
    <property type="project" value="InterPro"/>
</dbReference>